<comment type="caution">
    <text evidence="2">The sequence shown here is derived from an EMBL/GenBank/DDBJ whole genome shotgun (WGS) entry which is preliminary data.</text>
</comment>
<evidence type="ECO:0000313" key="2">
    <source>
        <dbReference type="EMBL" id="TQR86676.1"/>
    </source>
</evidence>
<name>A0A544W370_9MYCO</name>
<evidence type="ECO:0008006" key="4">
    <source>
        <dbReference type="Google" id="ProtNLM"/>
    </source>
</evidence>
<accession>A0A544W370</accession>
<sequence length="151" mass="16823">MSNPISPQDARRQVVDVSRQVVSDLGGEVAEATFGYKSCNDQGEAPFRGHGYLLLWMPGADRSREVSPDLVMERLRQHGWQTNPDFKSHGTTFTRDGVDVNVWVIPPPKPDDPPIAHLSVDVLGECRDTFDHRTDHTDRLSEDVRGDVTSG</sequence>
<evidence type="ECO:0000313" key="3">
    <source>
        <dbReference type="Proteomes" id="UP000315759"/>
    </source>
</evidence>
<gene>
    <name evidence="2" type="ORF">D8S82_11055</name>
</gene>
<dbReference type="Proteomes" id="UP000315759">
    <property type="component" value="Unassembled WGS sequence"/>
</dbReference>
<feature type="region of interest" description="Disordered" evidence="1">
    <location>
        <begin position="131"/>
        <end position="151"/>
    </location>
</feature>
<dbReference type="AlphaFoldDB" id="A0A544W370"/>
<evidence type="ECO:0000256" key="1">
    <source>
        <dbReference type="SAM" id="MobiDB-lite"/>
    </source>
</evidence>
<keyword evidence="3" id="KW-1185">Reference proteome</keyword>
<dbReference type="EMBL" id="VIFX01000011">
    <property type="protein sequence ID" value="TQR86676.1"/>
    <property type="molecule type" value="Genomic_DNA"/>
</dbReference>
<dbReference type="RefSeq" id="WP_142552138.1">
    <property type="nucleotide sequence ID" value="NZ_VIFX01000011.1"/>
</dbReference>
<proteinExistence type="predicted"/>
<protein>
    <recommendedName>
        <fullName evidence="4">DUF4262 domain-containing protein</fullName>
    </recommendedName>
</protein>
<reference evidence="2 3" key="1">
    <citation type="submission" date="2018-10" db="EMBL/GenBank/DDBJ databases">
        <title>Draft genome of Mycobacterium hodleri strain B.</title>
        <authorList>
            <person name="Amande T.J."/>
            <person name="Mcgenity T.J."/>
        </authorList>
    </citation>
    <scope>NUCLEOTIDE SEQUENCE [LARGE SCALE GENOMIC DNA]</scope>
    <source>
        <strain evidence="2 3">B</strain>
    </source>
</reference>
<organism evidence="2 3">
    <name type="scientific">Mycolicibacterium hodleri</name>
    <dbReference type="NCBI Taxonomy" id="49897"/>
    <lineage>
        <taxon>Bacteria</taxon>
        <taxon>Bacillati</taxon>
        <taxon>Actinomycetota</taxon>
        <taxon>Actinomycetes</taxon>
        <taxon>Mycobacteriales</taxon>
        <taxon>Mycobacteriaceae</taxon>
        <taxon>Mycolicibacterium</taxon>
    </lineage>
</organism>